<evidence type="ECO:0000313" key="2">
    <source>
        <dbReference type="EMBL" id="KZN20541.1"/>
    </source>
</evidence>
<keyword evidence="1" id="KW-0472">Membrane</keyword>
<organism evidence="2 3">
    <name type="scientific">Pseudomonas fluorescens</name>
    <dbReference type="NCBI Taxonomy" id="294"/>
    <lineage>
        <taxon>Bacteria</taxon>
        <taxon>Pseudomonadati</taxon>
        <taxon>Pseudomonadota</taxon>
        <taxon>Gammaproteobacteria</taxon>
        <taxon>Pseudomonadales</taxon>
        <taxon>Pseudomonadaceae</taxon>
        <taxon>Pseudomonas</taxon>
    </lineage>
</organism>
<accession>A0A166QMP1</accession>
<gene>
    <name evidence="2" type="ORF">A1D17_03090</name>
</gene>
<protein>
    <submittedName>
        <fullName evidence="2">Uncharacterized protein</fullName>
    </submittedName>
</protein>
<dbReference type="Proteomes" id="UP000076489">
    <property type="component" value="Unassembled WGS sequence"/>
</dbReference>
<evidence type="ECO:0000313" key="3">
    <source>
        <dbReference type="Proteomes" id="UP000076489"/>
    </source>
</evidence>
<name>A0A166QMP1_PSEFL</name>
<keyword evidence="1" id="KW-1133">Transmembrane helix</keyword>
<sequence>MSRYNEYLYLADKERQGCIDSSETERLAILRKQSKEQFAFFITFLATFVAAMLATGFTVKSLGIGLVAGVTALLIKRSKMG</sequence>
<comment type="caution">
    <text evidence="2">The sequence shown here is derived from an EMBL/GenBank/DDBJ whole genome shotgun (WGS) entry which is preliminary data.</text>
</comment>
<dbReference type="AlphaFoldDB" id="A0A166QMP1"/>
<keyword evidence="1" id="KW-0812">Transmembrane</keyword>
<feature type="transmembrane region" description="Helical" evidence="1">
    <location>
        <begin position="38"/>
        <end position="55"/>
    </location>
</feature>
<evidence type="ECO:0000256" key="1">
    <source>
        <dbReference type="SAM" id="Phobius"/>
    </source>
</evidence>
<reference evidence="3" key="1">
    <citation type="submission" date="2016-03" db="EMBL/GenBank/DDBJ databases">
        <authorList>
            <person name="Ray J."/>
            <person name="Price M."/>
            <person name="Deutschbauer A."/>
        </authorList>
    </citation>
    <scope>NUCLEOTIDE SEQUENCE [LARGE SCALE GENOMIC DNA]</scope>
    <source>
        <strain evidence="3">FW300-N1B4</strain>
    </source>
</reference>
<dbReference type="EMBL" id="LUKJ01000002">
    <property type="protein sequence ID" value="KZN20541.1"/>
    <property type="molecule type" value="Genomic_DNA"/>
</dbReference>
<reference evidence="2 3" key="2">
    <citation type="journal article" date="2018" name="Nature">
        <title>Mutant phenotypes for thousands of bacterial genes of unknown function.</title>
        <authorList>
            <person name="Price M.N."/>
            <person name="Wetmore K.M."/>
            <person name="Waters R.J."/>
            <person name="Callaghan M."/>
            <person name="Ray J."/>
            <person name="Liu H."/>
            <person name="Kuehl J.V."/>
            <person name="Melnyk R.A."/>
            <person name="Lamson J.S."/>
            <person name="Suh Y."/>
            <person name="Carlson H.K."/>
            <person name="Esquivel Z."/>
            <person name="Sadeeshkumar H."/>
            <person name="Chakraborty R."/>
            <person name="Zane G.M."/>
            <person name="Rubin B.E."/>
            <person name="Wall J.D."/>
            <person name="Visel A."/>
            <person name="Bristow J."/>
            <person name="Blow M.J."/>
            <person name="Arkin A.P."/>
            <person name="Deutschbauer A.M."/>
        </authorList>
    </citation>
    <scope>NUCLEOTIDE SEQUENCE [LARGE SCALE GENOMIC DNA]</scope>
    <source>
        <strain evidence="2 3">FW300-N1B4</strain>
    </source>
</reference>
<dbReference type="RefSeq" id="WP_063340589.1">
    <property type="nucleotide sequence ID" value="NZ_LUKJ01000002.1"/>
</dbReference>
<proteinExistence type="predicted"/>